<comment type="similarity">
    <text evidence="2 4">Belongs to the Nudix hydrolase family.</text>
</comment>
<dbReference type="InterPro" id="IPR020476">
    <property type="entry name" value="Nudix_hydrolase"/>
</dbReference>
<dbReference type="Proteomes" id="UP000244867">
    <property type="component" value="Unassembled WGS sequence"/>
</dbReference>
<dbReference type="GO" id="GO:0016787">
    <property type="term" value="F:hydrolase activity"/>
    <property type="evidence" value="ECO:0007669"/>
    <property type="project" value="UniProtKB-KW"/>
</dbReference>
<evidence type="ECO:0000259" key="5">
    <source>
        <dbReference type="PROSITE" id="PS51462"/>
    </source>
</evidence>
<dbReference type="PRINTS" id="PR00502">
    <property type="entry name" value="NUDIXFAMILY"/>
</dbReference>
<dbReference type="OrthoDB" id="9804442at2"/>
<accession>A0A2R7YZZ7</accession>
<dbReference type="PROSITE" id="PS51462">
    <property type="entry name" value="NUDIX"/>
    <property type="match status" value="1"/>
</dbReference>
<comment type="cofactor">
    <cofactor evidence="1">
        <name>Mg(2+)</name>
        <dbReference type="ChEBI" id="CHEBI:18420"/>
    </cofactor>
</comment>
<dbReference type="RefSeq" id="WP_108343766.1">
    <property type="nucleotide sequence ID" value="NZ_PYXZ01000002.1"/>
</dbReference>
<dbReference type="PROSITE" id="PS00893">
    <property type="entry name" value="NUDIX_BOX"/>
    <property type="match status" value="1"/>
</dbReference>
<dbReference type="CDD" id="cd02883">
    <property type="entry name" value="NUDIX_Hydrolase"/>
    <property type="match status" value="1"/>
</dbReference>
<evidence type="ECO:0000256" key="1">
    <source>
        <dbReference type="ARBA" id="ARBA00001946"/>
    </source>
</evidence>
<evidence type="ECO:0000256" key="2">
    <source>
        <dbReference type="ARBA" id="ARBA00005582"/>
    </source>
</evidence>
<comment type="caution">
    <text evidence="6">The sequence shown here is derived from an EMBL/GenBank/DDBJ whole genome shotgun (WGS) entry which is preliminary data.</text>
</comment>
<feature type="domain" description="Nudix hydrolase" evidence="5">
    <location>
        <begin position="7"/>
        <end position="145"/>
    </location>
</feature>
<evidence type="ECO:0000313" key="6">
    <source>
        <dbReference type="EMBL" id="PUA81884.1"/>
    </source>
</evidence>
<dbReference type="PANTHER" id="PTHR43046:SF16">
    <property type="entry name" value="ADP-RIBOSE PYROPHOSPHATASE YJHB-RELATED"/>
    <property type="match status" value="1"/>
</dbReference>
<sequence length="149" mass="16267">MEFYDYDTRVAAYAVIVDGDRILLSWWNGEGVGTPAWSLPGGGIELEETAEQGAIREVREETGFVVELTGLLVVDSHVVAPGDRTIETDRWARHLRIVFTARVVGGELGTLEVDGSTDRADWVPIAAVPDEPHVGLVEVALGAWLDRRA</sequence>
<protein>
    <submittedName>
        <fullName evidence="6">NUDIX hydrolase</fullName>
    </submittedName>
</protein>
<dbReference type="SUPFAM" id="SSF55811">
    <property type="entry name" value="Nudix"/>
    <property type="match status" value="1"/>
</dbReference>
<gene>
    <name evidence="6" type="ORF">C7S10_07490</name>
</gene>
<dbReference type="PANTHER" id="PTHR43046">
    <property type="entry name" value="GDP-MANNOSE MANNOSYL HYDROLASE"/>
    <property type="match status" value="1"/>
</dbReference>
<dbReference type="EMBL" id="PYXZ01000002">
    <property type="protein sequence ID" value="PUA81884.1"/>
    <property type="molecule type" value="Genomic_DNA"/>
</dbReference>
<dbReference type="AlphaFoldDB" id="A0A2R7YZZ7"/>
<dbReference type="Pfam" id="PF00293">
    <property type="entry name" value="NUDIX"/>
    <property type="match status" value="1"/>
</dbReference>
<dbReference type="Gene3D" id="3.90.79.10">
    <property type="entry name" value="Nucleoside Triphosphate Pyrophosphohydrolase"/>
    <property type="match status" value="1"/>
</dbReference>
<dbReference type="InterPro" id="IPR020084">
    <property type="entry name" value="NUDIX_hydrolase_CS"/>
</dbReference>
<name>A0A2R7YZZ7_9ACTN</name>
<evidence type="ECO:0000313" key="7">
    <source>
        <dbReference type="Proteomes" id="UP000244867"/>
    </source>
</evidence>
<evidence type="ECO:0000256" key="4">
    <source>
        <dbReference type="RuleBase" id="RU003476"/>
    </source>
</evidence>
<proteinExistence type="inferred from homology"/>
<dbReference type="InterPro" id="IPR015797">
    <property type="entry name" value="NUDIX_hydrolase-like_dom_sf"/>
</dbReference>
<keyword evidence="3 4" id="KW-0378">Hydrolase</keyword>
<organism evidence="6 7">
    <name type="scientific">Nocardioides currus</name>
    <dbReference type="NCBI Taxonomy" id="2133958"/>
    <lineage>
        <taxon>Bacteria</taxon>
        <taxon>Bacillati</taxon>
        <taxon>Actinomycetota</taxon>
        <taxon>Actinomycetes</taxon>
        <taxon>Propionibacteriales</taxon>
        <taxon>Nocardioidaceae</taxon>
        <taxon>Nocardioides</taxon>
    </lineage>
</organism>
<keyword evidence="7" id="KW-1185">Reference proteome</keyword>
<dbReference type="InterPro" id="IPR000086">
    <property type="entry name" value="NUDIX_hydrolase_dom"/>
</dbReference>
<reference evidence="6 7" key="1">
    <citation type="submission" date="2018-03" db="EMBL/GenBank/DDBJ databases">
        <authorList>
            <person name="Keele B.F."/>
        </authorList>
    </citation>
    <scope>NUCLEOTIDE SEQUENCE [LARGE SCALE GENOMIC DNA]</scope>
    <source>
        <strain evidence="6 7">IB-3</strain>
    </source>
</reference>
<evidence type="ECO:0000256" key="3">
    <source>
        <dbReference type="ARBA" id="ARBA00022801"/>
    </source>
</evidence>